<dbReference type="InterPro" id="IPR035983">
    <property type="entry name" value="Hect_E3_ubiquitin_ligase"/>
</dbReference>
<evidence type="ECO:0000313" key="1">
    <source>
        <dbReference type="EMBL" id="KAK3588096.1"/>
    </source>
</evidence>
<evidence type="ECO:0000313" key="2">
    <source>
        <dbReference type="Proteomes" id="UP001195483"/>
    </source>
</evidence>
<sequence length="214" mass="24777">MSEEEQEEFYNDNYEEEVEDFDPYIRLDSERSIEDILSEMRDIFINSGYITLCINRSFVWRSALEQFRQENFSPADGFEVIFVDDDGKEEGAIDAGGPKREYFQLMMDHLANCSLFEGPPGRKLLSYDVQANRRNEYFYAGMVIGQSLLYGGPVPCFLSPLLLECLILEPENVTGSRGDIYDSDWLQLLDEATTNFMKPFRFIYIVHAQITINS</sequence>
<reference evidence="1" key="3">
    <citation type="submission" date="2023-05" db="EMBL/GenBank/DDBJ databases">
        <authorList>
            <person name="Smith C.H."/>
        </authorList>
    </citation>
    <scope>NUCLEOTIDE SEQUENCE</scope>
    <source>
        <strain evidence="1">CHS0354</strain>
        <tissue evidence="1">Mantle</tissue>
    </source>
</reference>
<keyword evidence="2" id="KW-1185">Reference proteome</keyword>
<dbReference type="SUPFAM" id="SSF56204">
    <property type="entry name" value="Hect, E3 ligase catalytic domain"/>
    <property type="match status" value="1"/>
</dbReference>
<dbReference type="Gene3D" id="3.90.1750.10">
    <property type="entry name" value="Hect, E3 ligase catalytic domains"/>
    <property type="match status" value="1"/>
</dbReference>
<organism evidence="1 2">
    <name type="scientific">Potamilus streckersoni</name>
    <dbReference type="NCBI Taxonomy" id="2493646"/>
    <lineage>
        <taxon>Eukaryota</taxon>
        <taxon>Metazoa</taxon>
        <taxon>Spiralia</taxon>
        <taxon>Lophotrochozoa</taxon>
        <taxon>Mollusca</taxon>
        <taxon>Bivalvia</taxon>
        <taxon>Autobranchia</taxon>
        <taxon>Heteroconchia</taxon>
        <taxon>Palaeoheterodonta</taxon>
        <taxon>Unionida</taxon>
        <taxon>Unionoidea</taxon>
        <taxon>Unionidae</taxon>
        <taxon>Ambleminae</taxon>
        <taxon>Lampsilini</taxon>
        <taxon>Potamilus</taxon>
    </lineage>
</organism>
<dbReference type="Proteomes" id="UP001195483">
    <property type="component" value="Unassembled WGS sequence"/>
</dbReference>
<dbReference type="EMBL" id="JAEAOA010000745">
    <property type="protein sequence ID" value="KAK3588096.1"/>
    <property type="molecule type" value="Genomic_DNA"/>
</dbReference>
<name>A0AAE0SA22_9BIVA</name>
<comment type="caution">
    <text evidence="1">The sequence shown here is derived from an EMBL/GenBank/DDBJ whole genome shotgun (WGS) entry which is preliminary data.</text>
</comment>
<reference evidence="1" key="2">
    <citation type="journal article" date="2021" name="Genome Biol. Evol.">
        <title>Developing a high-quality reference genome for a parasitic bivalve with doubly uniparental inheritance (Bivalvia: Unionida).</title>
        <authorList>
            <person name="Smith C.H."/>
        </authorList>
    </citation>
    <scope>NUCLEOTIDE SEQUENCE</scope>
    <source>
        <strain evidence="1">CHS0354</strain>
        <tissue evidence="1">Mantle</tissue>
    </source>
</reference>
<gene>
    <name evidence="1" type="ORF">CHS0354_012152</name>
</gene>
<protein>
    <submittedName>
        <fullName evidence="1">Uncharacterized protein</fullName>
    </submittedName>
</protein>
<dbReference type="GO" id="GO:0004842">
    <property type="term" value="F:ubiquitin-protein transferase activity"/>
    <property type="evidence" value="ECO:0007669"/>
    <property type="project" value="InterPro"/>
</dbReference>
<proteinExistence type="predicted"/>
<reference evidence="1" key="1">
    <citation type="journal article" date="2021" name="Genome Biol. Evol.">
        <title>A High-Quality Reference Genome for a Parasitic Bivalve with Doubly Uniparental Inheritance (Bivalvia: Unionida).</title>
        <authorList>
            <person name="Smith C.H."/>
        </authorList>
    </citation>
    <scope>NUCLEOTIDE SEQUENCE</scope>
    <source>
        <strain evidence="1">CHS0354</strain>
    </source>
</reference>
<accession>A0AAE0SA22</accession>
<dbReference type="AlphaFoldDB" id="A0AAE0SA22"/>